<sequence length="276" mass="30028">MTPGEDELRRTVAALSERLDRVERLLAGAPRPAGGSATLEPAPALVELARSAEAGRALAADLLSDSDISRMTQQVESWEERRLRYPLAVKDLVDASRAIAAGAPGTPGRTRAEARYRELLPEVGDLRRLRETLDRGALDARDALAADARRRPRDADAIEAGDRARTRLRSEVRAMIAERVAAGGPLPRWFTAVLGSGPAESAGEWLTAATDVVVYRTTYGVVDPIDALGEEPEDVDHRWSEFARIGRELSRWRVRTPPSPPPPDDGAVPVVVRVRA</sequence>
<dbReference type="RefSeq" id="WP_345645147.1">
    <property type="nucleotide sequence ID" value="NZ_BAABLY010000027.1"/>
</dbReference>
<name>A0ABV1JQL5_9PSEU</name>
<proteinExistence type="predicted"/>
<evidence type="ECO:0008006" key="3">
    <source>
        <dbReference type="Google" id="ProtNLM"/>
    </source>
</evidence>
<gene>
    <name evidence="1" type="ORF">WHI96_05360</name>
</gene>
<protein>
    <recommendedName>
        <fullName evidence="3">DUF222 domain-containing protein</fullName>
    </recommendedName>
</protein>
<evidence type="ECO:0000313" key="2">
    <source>
        <dbReference type="Proteomes" id="UP001464923"/>
    </source>
</evidence>
<accession>A0ABV1JQL5</accession>
<evidence type="ECO:0000313" key="1">
    <source>
        <dbReference type="EMBL" id="MEQ3538239.1"/>
    </source>
</evidence>
<comment type="caution">
    <text evidence="1">The sequence shown here is derived from an EMBL/GenBank/DDBJ whole genome shotgun (WGS) entry which is preliminary data.</text>
</comment>
<organism evidence="1 2">
    <name type="scientific">Pseudonocardia tropica</name>
    <dbReference type="NCBI Taxonomy" id="681289"/>
    <lineage>
        <taxon>Bacteria</taxon>
        <taxon>Bacillati</taxon>
        <taxon>Actinomycetota</taxon>
        <taxon>Actinomycetes</taxon>
        <taxon>Pseudonocardiales</taxon>
        <taxon>Pseudonocardiaceae</taxon>
        <taxon>Pseudonocardia</taxon>
    </lineage>
</organism>
<dbReference type="Proteomes" id="UP001464923">
    <property type="component" value="Unassembled WGS sequence"/>
</dbReference>
<reference evidence="1 2" key="1">
    <citation type="submission" date="2024-03" db="EMBL/GenBank/DDBJ databases">
        <title>Draft genome sequence of Pseudonocardia tropica JCM 19149.</title>
        <authorList>
            <person name="Butdee W."/>
            <person name="Duangmal K."/>
        </authorList>
    </citation>
    <scope>NUCLEOTIDE SEQUENCE [LARGE SCALE GENOMIC DNA]</scope>
    <source>
        <strain evidence="1 2">JCM 19149</strain>
    </source>
</reference>
<dbReference type="EMBL" id="JBEDNP010000002">
    <property type="protein sequence ID" value="MEQ3538239.1"/>
    <property type="molecule type" value="Genomic_DNA"/>
</dbReference>
<keyword evidence="2" id="KW-1185">Reference proteome</keyword>